<proteinExistence type="predicted"/>
<dbReference type="InterPro" id="IPR018378">
    <property type="entry name" value="C-type_lectin_CS"/>
</dbReference>
<dbReference type="InterPro" id="IPR016186">
    <property type="entry name" value="C-type_lectin-like/link_sf"/>
</dbReference>
<reference evidence="7" key="3">
    <citation type="submission" date="2025-09" db="UniProtKB">
        <authorList>
            <consortium name="Ensembl"/>
        </authorList>
    </citation>
    <scope>IDENTIFICATION</scope>
</reference>
<evidence type="ECO:0000313" key="7">
    <source>
        <dbReference type="Ensembl" id="ENSMICP00000048000.1"/>
    </source>
</evidence>
<dbReference type="Gene3D" id="3.10.100.10">
    <property type="entry name" value="Mannose-Binding Protein A, subunit A"/>
    <property type="match status" value="1"/>
</dbReference>
<dbReference type="Pfam" id="PF00059">
    <property type="entry name" value="Lectin_C"/>
    <property type="match status" value="1"/>
</dbReference>
<dbReference type="InterPro" id="IPR033989">
    <property type="entry name" value="CD209-like_CTLD"/>
</dbReference>
<dbReference type="InterPro" id="IPR016187">
    <property type="entry name" value="CTDL_fold"/>
</dbReference>
<evidence type="ECO:0000259" key="6">
    <source>
        <dbReference type="PROSITE" id="PS50041"/>
    </source>
</evidence>
<organism evidence="7 8">
    <name type="scientific">Microcebus murinus</name>
    <name type="common">Gray mouse lemur</name>
    <name type="synonym">Lemur murinus</name>
    <dbReference type="NCBI Taxonomy" id="30608"/>
    <lineage>
        <taxon>Eukaryota</taxon>
        <taxon>Metazoa</taxon>
        <taxon>Chordata</taxon>
        <taxon>Craniata</taxon>
        <taxon>Vertebrata</taxon>
        <taxon>Euteleostomi</taxon>
        <taxon>Mammalia</taxon>
        <taxon>Eutheria</taxon>
        <taxon>Euarchontoglires</taxon>
        <taxon>Primates</taxon>
        <taxon>Strepsirrhini</taxon>
        <taxon>Lemuriformes</taxon>
        <taxon>Cheirogaleidae</taxon>
        <taxon>Microcebus</taxon>
    </lineage>
</organism>
<keyword evidence="4" id="KW-0472">Membrane</keyword>
<dbReference type="GO" id="GO:0016020">
    <property type="term" value="C:membrane"/>
    <property type="evidence" value="ECO:0007669"/>
    <property type="project" value="UniProtKB-SubCell"/>
</dbReference>
<dbReference type="SMART" id="SM00034">
    <property type="entry name" value="CLECT"/>
    <property type="match status" value="1"/>
</dbReference>
<keyword evidence="8" id="KW-1185">Reference proteome</keyword>
<dbReference type="SUPFAM" id="SSF56436">
    <property type="entry name" value="C-type lectin-like"/>
    <property type="match status" value="1"/>
</dbReference>
<dbReference type="InterPro" id="IPR050111">
    <property type="entry name" value="C-type_lectin/snaclec_domain"/>
</dbReference>
<dbReference type="Ensembl" id="ENSMICT00000064693.1">
    <property type="protein sequence ID" value="ENSMICP00000048000.1"/>
    <property type="gene ID" value="ENSMICG00000027611.2"/>
</dbReference>
<dbReference type="PANTHER" id="PTHR22803">
    <property type="entry name" value="MANNOSE, PHOSPHOLIPASE, LECTIN RECEPTOR RELATED"/>
    <property type="match status" value="1"/>
</dbReference>
<evidence type="ECO:0000256" key="4">
    <source>
        <dbReference type="ARBA" id="ARBA00022989"/>
    </source>
</evidence>
<keyword evidence="3" id="KW-0430">Lectin</keyword>
<evidence type="ECO:0000313" key="8">
    <source>
        <dbReference type="Proteomes" id="UP000694394"/>
    </source>
</evidence>
<dbReference type="Proteomes" id="UP000694394">
    <property type="component" value="Chromosome 24"/>
</dbReference>
<accession>A0A8C5Y8Q1</accession>
<protein>
    <recommendedName>
        <fullName evidence="6">C-type lectin domain-containing protein</fullName>
    </recommendedName>
</protein>
<sequence>MASACPGSELMSAHAEEEQLTGSSCRFFARHMGSQKTPGLCLWLWKEPGVTSSRTQVGLKAGIGSLGFPGVSFLLAGTVSKLPSFLGQDEIYEELSQLKAAVGEFPERSRQEKIYQDMAQLKAAVGEYTVGTQLSRSPGCRPELSGSQPWPPAPTDHLCCPCPWDWTFFQGNCYFFSNSQRNWHDSISACQDVGAQLVVIKGDEEQNFLQLQSSWRNRVSWIGMSDMTQEGSWQWVDGSPLPPSFTKHWNSGEPNNIGEEDCVELFSKGWNDSQCNHAKFWICKMSAASCPSEQGRVPASTAAPTLSAQ</sequence>
<evidence type="ECO:0000256" key="5">
    <source>
        <dbReference type="ARBA" id="ARBA00023157"/>
    </source>
</evidence>
<reference evidence="7" key="2">
    <citation type="submission" date="2025-08" db="UniProtKB">
        <authorList>
            <consortium name="Ensembl"/>
        </authorList>
    </citation>
    <scope>IDENTIFICATION</scope>
</reference>
<evidence type="ECO:0000256" key="2">
    <source>
        <dbReference type="ARBA" id="ARBA00022692"/>
    </source>
</evidence>
<dbReference type="CDD" id="cd03590">
    <property type="entry name" value="CLECT_DC-SIGN_like"/>
    <property type="match status" value="1"/>
</dbReference>
<keyword evidence="2" id="KW-0812">Transmembrane</keyword>
<dbReference type="EMBL" id="ABDC03027854">
    <property type="status" value="NOT_ANNOTATED_CDS"/>
    <property type="molecule type" value="Genomic_DNA"/>
</dbReference>
<dbReference type="InterPro" id="IPR001304">
    <property type="entry name" value="C-type_lectin-like"/>
</dbReference>
<dbReference type="PROSITE" id="PS00615">
    <property type="entry name" value="C_TYPE_LECTIN_1"/>
    <property type="match status" value="1"/>
</dbReference>
<keyword evidence="4" id="KW-1133">Transmembrane helix</keyword>
<reference evidence="7" key="1">
    <citation type="submission" date="2016-12" db="EMBL/GenBank/DDBJ databases">
        <title>Mouse lemur reference genome and diversity panel.</title>
        <authorList>
            <person name="Harris R."/>
            <person name="Larsen P."/>
            <person name="Liu Y."/>
            <person name="Hughes D.S."/>
            <person name="Murali S."/>
            <person name="Raveendran M."/>
            <person name="Korchina V."/>
            <person name="Wang M."/>
            <person name="Jhangiani S."/>
            <person name="Bandaranaike D."/>
            <person name="Bellair M."/>
            <person name="Blankenburg K."/>
            <person name="Chao H."/>
            <person name="Dahdouli M."/>
            <person name="Dinh H."/>
            <person name="Doddapaneni H."/>
            <person name="English A."/>
            <person name="Firestine M."/>
            <person name="Gnanaolivu R."/>
            <person name="Gross S."/>
            <person name="Hernandez B."/>
            <person name="Javaid M."/>
            <person name="Jayaseelan J."/>
            <person name="Jones J."/>
            <person name="Khan Z."/>
            <person name="Kovar C."/>
            <person name="Kurapati P."/>
            <person name="Le B."/>
            <person name="Lee S."/>
            <person name="Li M."/>
            <person name="Mathew T."/>
            <person name="Narasimhan A."/>
            <person name="Ngo D."/>
            <person name="Nguyen L."/>
            <person name="Okwuonu G."/>
            <person name="Ongeri F."/>
            <person name="Osuji N."/>
            <person name="Pu L.-L."/>
            <person name="Puazo M."/>
            <person name="Quiroz J."/>
            <person name="Raj R."/>
            <person name="Rajbhandari K."/>
            <person name="Reid J.G."/>
            <person name="Santibanez J."/>
            <person name="Sexton D."/>
            <person name="Skinner E."/>
            <person name="Vee V."/>
            <person name="Weissenberger G."/>
            <person name="Wu Y."/>
            <person name="Xin Y."/>
            <person name="Han Y."/>
            <person name="Campbell C."/>
            <person name="Brown A."/>
            <person name="Sullivan B."/>
            <person name="Shelton J."/>
            <person name="Brown S."/>
            <person name="Dudchenko O."/>
            <person name="Machol I."/>
            <person name="Durand N."/>
            <person name="Shamim M."/>
            <person name="Lieberman A."/>
            <person name="Muzny D.M."/>
            <person name="Richards S."/>
            <person name="Yoder A."/>
            <person name="Worley K.C."/>
            <person name="Rogers J."/>
            <person name="Gibbs R.A."/>
        </authorList>
    </citation>
    <scope>NUCLEOTIDE SEQUENCE [LARGE SCALE GENOMIC DNA]</scope>
</reference>
<comment type="subcellular location">
    <subcellularLocation>
        <location evidence="1">Membrane</location>
        <topology evidence="1">Single-pass membrane protein</topology>
    </subcellularLocation>
</comment>
<name>A0A8C5Y8Q1_MICMU</name>
<dbReference type="GeneTree" id="ENSGT00940000155012"/>
<evidence type="ECO:0000256" key="3">
    <source>
        <dbReference type="ARBA" id="ARBA00022734"/>
    </source>
</evidence>
<dbReference type="GO" id="GO:0030246">
    <property type="term" value="F:carbohydrate binding"/>
    <property type="evidence" value="ECO:0007669"/>
    <property type="project" value="UniProtKB-KW"/>
</dbReference>
<keyword evidence="5" id="KW-1015">Disulfide bond</keyword>
<dbReference type="PROSITE" id="PS50041">
    <property type="entry name" value="C_TYPE_LECTIN_2"/>
    <property type="match status" value="1"/>
</dbReference>
<gene>
    <name evidence="7" type="primary">LOC105885647</name>
</gene>
<dbReference type="AlphaFoldDB" id="A0A8C5Y8Q1"/>
<evidence type="ECO:0000256" key="1">
    <source>
        <dbReference type="ARBA" id="ARBA00004167"/>
    </source>
</evidence>
<feature type="domain" description="C-type lectin" evidence="6">
    <location>
        <begin position="169"/>
        <end position="284"/>
    </location>
</feature>